<dbReference type="EMBL" id="NRSZ01000030">
    <property type="protein sequence ID" value="PNY29894.1"/>
    <property type="molecule type" value="Genomic_DNA"/>
</dbReference>
<keyword evidence="3" id="KW-1185">Reference proteome</keyword>
<dbReference type="GO" id="GO:0006364">
    <property type="term" value="P:rRNA processing"/>
    <property type="evidence" value="ECO:0007669"/>
    <property type="project" value="InterPro"/>
</dbReference>
<dbReference type="Pfam" id="PF08297">
    <property type="entry name" value="U3_snoRNA_assoc"/>
    <property type="match status" value="1"/>
</dbReference>
<feature type="region of interest" description="Disordered" evidence="1">
    <location>
        <begin position="1"/>
        <end position="297"/>
    </location>
</feature>
<feature type="compositionally biased region" description="Basic residues" evidence="1">
    <location>
        <begin position="266"/>
        <end position="287"/>
    </location>
</feature>
<feature type="compositionally biased region" description="Basic and acidic residues" evidence="1">
    <location>
        <begin position="118"/>
        <end position="152"/>
    </location>
</feature>
<dbReference type="GO" id="GO:0030515">
    <property type="term" value="F:snoRNA binding"/>
    <property type="evidence" value="ECO:0007669"/>
    <property type="project" value="InterPro"/>
</dbReference>
<evidence type="ECO:0000313" key="2">
    <source>
        <dbReference type="EMBL" id="PNY29894.1"/>
    </source>
</evidence>
<dbReference type="STRING" id="45235.A0A2K3QQS8"/>
<feature type="compositionally biased region" description="Low complexity" evidence="1">
    <location>
        <begin position="68"/>
        <end position="80"/>
    </location>
</feature>
<feature type="compositionally biased region" description="Acidic residues" evidence="1">
    <location>
        <begin position="162"/>
        <end position="171"/>
    </location>
</feature>
<proteinExistence type="predicted"/>
<evidence type="ECO:0000256" key="1">
    <source>
        <dbReference type="SAM" id="MobiDB-lite"/>
    </source>
</evidence>
<name>A0A2K3QQS8_9HYPO</name>
<protein>
    <recommendedName>
        <fullName evidence="4">U3 snoRNA associated</fullName>
    </recommendedName>
</protein>
<sequence length="297" mass="31828">MVAQSRKRKAGPELAAEQTVAKRSTSTTPKRQKLPMRSKDDESPAQKGAGKGTLITFDSNGRADKDLTASAPTSKTAAPSDAKEEASEESDGDAAPEAVSTTAAASAVRKSAQTAQKAAREQAAAEKRKRQERDGLLKKQAEERKQAEEKAKAATAAGPAQGDDDDDDDTDGAPSAKRQESATRGRKRTDKVQVPNLLPVEFLTDSSSEDDEGGGHADQAGSSRPKRRNVSAVERRLSRQDRGPRDERVGSTVYRVAKAADERLAPKAKKHSKGSKNVLLKRNRTGVKPRAGFFTKK</sequence>
<organism evidence="2 3">
    <name type="scientific">Tolypocladium capitatum</name>
    <dbReference type="NCBI Taxonomy" id="45235"/>
    <lineage>
        <taxon>Eukaryota</taxon>
        <taxon>Fungi</taxon>
        <taxon>Dikarya</taxon>
        <taxon>Ascomycota</taxon>
        <taxon>Pezizomycotina</taxon>
        <taxon>Sordariomycetes</taxon>
        <taxon>Hypocreomycetidae</taxon>
        <taxon>Hypocreales</taxon>
        <taxon>Ophiocordycipitaceae</taxon>
        <taxon>Tolypocladium</taxon>
    </lineage>
</organism>
<feature type="compositionally biased region" description="Basic and acidic residues" evidence="1">
    <location>
        <begin position="233"/>
        <end position="249"/>
    </location>
</feature>
<dbReference type="AlphaFoldDB" id="A0A2K3QQS8"/>
<evidence type="ECO:0000313" key="3">
    <source>
        <dbReference type="Proteomes" id="UP000236621"/>
    </source>
</evidence>
<reference evidence="2 3" key="1">
    <citation type="submission" date="2017-08" db="EMBL/GenBank/DDBJ databases">
        <title>Harnessing the power of phylogenomics to disentangle the directionality and signatures of interkingdom host jumping in the parasitic fungal genus Tolypocladium.</title>
        <authorList>
            <person name="Quandt C.A."/>
            <person name="Patterson W."/>
            <person name="Spatafora J.W."/>
        </authorList>
    </citation>
    <scope>NUCLEOTIDE SEQUENCE [LARGE SCALE GENOMIC DNA]</scope>
    <source>
        <strain evidence="2 3">CBS 113982</strain>
    </source>
</reference>
<dbReference type="Proteomes" id="UP000236621">
    <property type="component" value="Unassembled WGS sequence"/>
</dbReference>
<dbReference type="OrthoDB" id="5245631at2759"/>
<accession>A0A2K3QQS8</accession>
<comment type="caution">
    <text evidence="2">The sequence shown here is derived from an EMBL/GenBank/DDBJ whole genome shotgun (WGS) entry which is preliminary data.</text>
</comment>
<gene>
    <name evidence="2" type="ORF">TCAP_00189</name>
</gene>
<feature type="compositionally biased region" description="Low complexity" evidence="1">
    <location>
        <begin position="95"/>
        <end position="117"/>
    </location>
</feature>
<dbReference type="InterPro" id="IPR013268">
    <property type="entry name" value="UTP16"/>
</dbReference>
<evidence type="ECO:0008006" key="4">
    <source>
        <dbReference type="Google" id="ProtNLM"/>
    </source>
</evidence>